<dbReference type="EMBL" id="JBHFFA010000004">
    <property type="protein sequence ID" value="KAL2631122.1"/>
    <property type="molecule type" value="Genomic_DNA"/>
</dbReference>
<keyword evidence="2" id="KW-1185">Reference proteome</keyword>
<proteinExistence type="predicted"/>
<dbReference type="AlphaFoldDB" id="A0ABD1YN30"/>
<gene>
    <name evidence="1" type="ORF">R1flu_015808</name>
</gene>
<dbReference type="Proteomes" id="UP001605036">
    <property type="component" value="Unassembled WGS sequence"/>
</dbReference>
<evidence type="ECO:0000313" key="2">
    <source>
        <dbReference type="Proteomes" id="UP001605036"/>
    </source>
</evidence>
<reference evidence="1 2" key="1">
    <citation type="submission" date="2024-09" db="EMBL/GenBank/DDBJ databases">
        <title>Chromosome-scale assembly of Riccia fluitans.</title>
        <authorList>
            <person name="Paukszto L."/>
            <person name="Sawicki J."/>
            <person name="Karawczyk K."/>
            <person name="Piernik-Szablinska J."/>
            <person name="Szczecinska M."/>
            <person name="Mazdziarz M."/>
        </authorList>
    </citation>
    <scope>NUCLEOTIDE SEQUENCE [LARGE SCALE GENOMIC DNA]</scope>
    <source>
        <strain evidence="1">Rf_01</strain>
        <tissue evidence="1">Aerial parts of the thallus</tissue>
    </source>
</reference>
<name>A0ABD1YN30_9MARC</name>
<comment type="caution">
    <text evidence="1">The sequence shown here is derived from an EMBL/GenBank/DDBJ whole genome shotgun (WGS) entry which is preliminary data.</text>
</comment>
<evidence type="ECO:0008006" key="3">
    <source>
        <dbReference type="Google" id="ProtNLM"/>
    </source>
</evidence>
<sequence>MYRPGLWTVVFTISDGRVVQRVTWWGGGLAPTTTTTVTTTATTTTTSSVHTSYPRRLFTGRGLFAWWRRVMAGMARLAGHVSGVRGRSQTKRGYGGSADALLALSPSRCSGGLILAHGRKPAFES</sequence>
<organism evidence="1 2">
    <name type="scientific">Riccia fluitans</name>
    <dbReference type="NCBI Taxonomy" id="41844"/>
    <lineage>
        <taxon>Eukaryota</taxon>
        <taxon>Viridiplantae</taxon>
        <taxon>Streptophyta</taxon>
        <taxon>Embryophyta</taxon>
        <taxon>Marchantiophyta</taxon>
        <taxon>Marchantiopsida</taxon>
        <taxon>Marchantiidae</taxon>
        <taxon>Marchantiales</taxon>
        <taxon>Ricciaceae</taxon>
        <taxon>Riccia</taxon>
    </lineage>
</organism>
<accession>A0ABD1YN30</accession>
<protein>
    <recommendedName>
        <fullName evidence="3">Secreted protein</fullName>
    </recommendedName>
</protein>
<evidence type="ECO:0000313" key="1">
    <source>
        <dbReference type="EMBL" id="KAL2631122.1"/>
    </source>
</evidence>